<proteinExistence type="predicted"/>
<feature type="transmembrane region" description="Helical" evidence="1">
    <location>
        <begin position="107"/>
        <end position="127"/>
    </location>
</feature>
<feature type="transmembrane region" description="Helical" evidence="1">
    <location>
        <begin position="81"/>
        <end position="101"/>
    </location>
</feature>
<keyword evidence="1" id="KW-0472">Membrane</keyword>
<feature type="transmembrane region" description="Helical" evidence="1">
    <location>
        <begin position="340"/>
        <end position="373"/>
    </location>
</feature>
<feature type="transmembrane region" description="Helical" evidence="1">
    <location>
        <begin position="50"/>
        <end position="69"/>
    </location>
</feature>
<feature type="transmembrane region" description="Helical" evidence="1">
    <location>
        <begin position="21"/>
        <end position="38"/>
    </location>
</feature>
<feature type="transmembrane region" description="Helical" evidence="1">
    <location>
        <begin position="306"/>
        <end position="328"/>
    </location>
</feature>
<name>A0A4Q8AQ24_9MICO</name>
<feature type="transmembrane region" description="Helical" evidence="1">
    <location>
        <begin position="274"/>
        <end position="294"/>
    </location>
</feature>
<evidence type="ECO:0000256" key="1">
    <source>
        <dbReference type="SAM" id="Phobius"/>
    </source>
</evidence>
<dbReference type="Proteomes" id="UP000291483">
    <property type="component" value="Unassembled WGS sequence"/>
</dbReference>
<keyword evidence="3" id="KW-1185">Reference proteome</keyword>
<comment type="caution">
    <text evidence="2">The sequence shown here is derived from an EMBL/GenBank/DDBJ whole genome shotgun (WGS) entry which is preliminary data.</text>
</comment>
<evidence type="ECO:0000313" key="3">
    <source>
        <dbReference type="Proteomes" id="UP000291483"/>
    </source>
</evidence>
<protein>
    <submittedName>
        <fullName evidence="2">Low temperature requirement protein LtrA</fullName>
    </submittedName>
</protein>
<feature type="transmembrane region" description="Helical" evidence="1">
    <location>
        <begin position="228"/>
        <end position="248"/>
    </location>
</feature>
<dbReference type="InterPro" id="IPR010640">
    <property type="entry name" value="Low_temperature_requirement_A"/>
</dbReference>
<dbReference type="PANTHER" id="PTHR36840">
    <property type="entry name" value="BLL5714 PROTEIN"/>
    <property type="match status" value="1"/>
</dbReference>
<feature type="transmembrane region" description="Helical" evidence="1">
    <location>
        <begin position="164"/>
        <end position="181"/>
    </location>
</feature>
<dbReference type="AlphaFoldDB" id="A0A4Q8AQ24"/>
<reference evidence="2 3" key="1">
    <citation type="submission" date="2019-02" db="EMBL/GenBank/DDBJ databases">
        <title>Sequencing the genomes of 1000 actinobacteria strains.</title>
        <authorList>
            <person name="Klenk H.-P."/>
        </authorList>
    </citation>
    <scope>NUCLEOTIDE SEQUENCE [LARGE SCALE GENOMIC DNA]</scope>
    <source>
        <strain evidence="2 3">DSM 18319</strain>
    </source>
</reference>
<dbReference type="Pfam" id="PF06772">
    <property type="entry name" value="LtrA"/>
    <property type="match status" value="1"/>
</dbReference>
<sequence length="394" mass="42453">MSELSATQEQREEAPRRTADWYELFFDLVFVVVIALSAHLIEVDPSPDTVLLFVLLFFPLWWAWVNLMITNNLFGRRHPAIPVLVVVAMPGPAMMAIAIAGGISEMAWLYAVGAAWIRLVLLVMWLIPRALGAVRVPLWRPLAYNLGTAMLWLGSILVPEPYRYLLWGVAVAAEVFLLALRRGGFAFEIYEQASISHLLERVGLFVVIVIGEAVYLSVTALAEHPSVGGGAAALFGLVLCAFLARAFFRWGAPTAEVGLLRAQRSHSFSVMRDVTMYLPFLLVTALTLIAAAIGSAVERGNEALELPVRVLLAVGIGGFYLANALVGVRLGRPLGRILQLLVPGLVLPALACFLSGSLAAWATLALAALALVLLDLVSRLLGARAAAAAGIPTM</sequence>
<feature type="transmembrane region" description="Helical" evidence="1">
    <location>
        <begin position="202"/>
        <end position="222"/>
    </location>
</feature>
<evidence type="ECO:0000313" key="2">
    <source>
        <dbReference type="EMBL" id="RZU66774.1"/>
    </source>
</evidence>
<keyword evidence="1" id="KW-0812">Transmembrane</keyword>
<dbReference type="PANTHER" id="PTHR36840:SF1">
    <property type="entry name" value="BLL5714 PROTEIN"/>
    <property type="match status" value="1"/>
</dbReference>
<organism evidence="2 3">
    <name type="scientific">Microterricola gilva</name>
    <dbReference type="NCBI Taxonomy" id="393267"/>
    <lineage>
        <taxon>Bacteria</taxon>
        <taxon>Bacillati</taxon>
        <taxon>Actinomycetota</taxon>
        <taxon>Actinomycetes</taxon>
        <taxon>Micrococcales</taxon>
        <taxon>Microbacteriaceae</taxon>
        <taxon>Microterricola</taxon>
    </lineage>
</organism>
<accession>A0A4Q8AQ24</accession>
<feature type="transmembrane region" description="Helical" evidence="1">
    <location>
        <begin position="139"/>
        <end position="158"/>
    </location>
</feature>
<dbReference type="EMBL" id="SHLC01000001">
    <property type="protein sequence ID" value="RZU66774.1"/>
    <property type="molecule type" value="Genomic_DNA"/>
</dbReference>
<gene>
    <name evidence="2" type="ORF">EV379_3141</name>
</gene>
<keyword evidence="1" id="KW-1133">Transmembrane helix</keyword>
<dbReference type="RefSeq" id="WP_165397388.1">
    <property type="nucleotide sequence ID" value="NZ_SHLC01000001.1"/>
</dbReference>